<dbReference type="CDD" id="cd01647">
    <property type="entry name" value="RT_LTR"/>
    <property type="match status" value="1"/>
</dbReference>
<dbReference type="Gene3D" id="3.30.70.270">
    <property type="match status" value="1"/>
</dbReference>
<organism evidence="2 3">
    <name type="scientific">Araneus ventricosus</name>
    <name type="common">Orbweaver spider</name>
    <name type="synonym">Epeira ventricosa</name>
    <dbReference type="NCBI Taxonomy" id="182803"/>
    <lineage>
        <taxon>Eukaryota</taxon>
        <taxon>Metazoa</taxon>
        <taxon>Ecdysozoa</taxon>
        <taxon>Arthropoda</taxon>
        <taxon>Chelicerata</taxon>
        <taxon>Arachnida</taxon>
        <taxon>Araneae</taxon>
        <taxon>Araneomorphae</taxon>
        <taxon>Entelegynae</taxon>
        <taxon>Araneoidea</taxon>
        <taxon>Araneidae</taxon>
        <taxon>Araneus</taxon>
    </lineage>
</organism>
<proteinExistence type="predicted"/>
<dbReference type="EMBL" id="BGPR01084138">
    <property type="protein sequence ID" value="GBL94227.1"/>
    <property type="molecule type" value="Genomic_DNA"/>
</dbReference>
<dbReference type="Gene3D" id="3.10.10.10">
    <property type="entry name" value="HIV Type 1 Reverse Transcriptase, subunit A, domain 1"/>
    <property type="match status" value="1"/>
</dbReference>
<dbReference type="Pfam" id="PF00078">
    <property type="entry name" value="RVT_1"/>
    <property type="match status" value="1"/>
</dbReference>
<keyword evidence="3" id="KW-1185">Reference proteome</keyword>
<dbReference type="InterPro" id="IPR043502">
    <property type="entry name" value="DNA/RNA_pol_sf"/>
</dbReference>
<protein>
    <recommendedName>
        <fullName evidence="1">Reverse transcriptase domain-containing protein</fullName>
    </recommendedName>
</protein>
<evidence type="ECO:0000313" key="2">
    <source>
        <dbReference type="EMBL" id="GBL94227.1"/>
    </source>
</evidence>
<dbReference type="InterPro" id="IPR000477">
    <property type="entry name" value="RT_dom"/>
</dbReference>
<dbReference type="InterPro" id="IPR043128">
    <property type="entry name" value="Rev_trsase/Diguanyl_cyclase"/>
</dbReference>
<dbReference type="PANTHER" id="PTHR24559:SF444">
    <property type="entry name" value="REVERSE TRANSCRIPTASE DOMAIN-CONTAINING PROTEIN"/>
    <property type="match status" value="1"/>
</dbReference>
<dbReference type="SUPFAM" id="SSF56672">
    <property type="entry name" value="DNA/RNA polymerases"/>
    <property type="match status" value="1"/>
</dbReference>
<evidence type="ECO:0000259" key="1">
    <source>
        <dbReference type="Pfam" id="PF00078"/>
    </source>
</evidence>
<dbReference type="OrthoDB" id="8059659at2759"/>
<sequence length="201" mass="22716">MEQGIIKQSESAFASPIHFVKKPNGDWRICGDFRKLNTVTIPDRYPLPHIQEFSHNLAGKTVFSKIDLVKAYHQIPVKISDIPKTAVITPDLDCFAYLDDILVASAIDHNDNQVHLFTTASIQSGYLPDSNFSLQQACHKFVMTRVQVCHKFVMTRVQACSKLAASSRKLRSHHETNLQQTCRANLLQIKAKTEYTKHNPG</sequence>
<dbReference type="PANTHER" id="PTHR24559">
    <property type="entry name" value="TRANSPOSON TY3-I GAG-POL POLYPROTEIN"/>
    <property type="match status" value="1"/>
</dbReference>
<comment type="caution">
    <text evidence="2">The sequence shown here is derived from an EMBL/GenBank/DDBJ whole genome shotgun (WGS) entry which is preliminary data.</text>
</comment>
<feature type="domain" description="Reverse transcriptase" evidence="1">
    <location>
        <begin position="20"/>
        <end position="110"/>
    </location>
</feature>
<dbReference type="InterPro" id="IPR053134">
    <property type="entry name" value="RNA-dir_DNA_polymerase"/>
</dbReference>
<dbReference type="AlphaFoldDB" id="A0A4Y2BRE3"/>
<reference evidence="2 3" key="1">
    <citation type="journal article" date="2019" name="Sci. Rep.">
        <title>Orb-weaving spider Araneus ventricosus genome elucidates the spidroin gene catalogue.</title>
        <authorList>
            <person name="Kono N."/>
            <person name="Nakamura H."/>
            <person name="Ohtoshi R."/>
            <person name="Moran D.A.P."/>
            <person name="Shinohara A."/>
            <person name="Yoshida Y."/>
            <person name="Fujiwara M."/>
            <person name="Mori M."/>
            <person name="Tomita M."/>
            <person name="Arakawa K."/>
        </authorList>
    </citation>
    <scope>NUCLEOTIDE SEQUENCE [LARGE SCALE GENOMIC DNA]</scope>
</reference>
<accession>A0A4Y2BRE3</accession>
<name>A0A4Y2BRE3_ARAVE</name>
<dbReference type="GO" id="GO:0071897">
    <property type="term" value="P:DNA biosynthetic process"/>
    <property type="evidence" value="ECO:0007669"/>
    <property type="project" value="UniProtKB-ARBA"/>
</dbReference>
<gene>
    <name evidence="2" type="ORF">AVEN_23729_1</name>
</gene>
<dbReference type="Proteomes" id="UP000499080">
    <property type="component" value="Unassembled WGS sequence"/>
</dbReference>
<evidence type="ECO:0000313" key="3">
    <source>
        <dbReference type="Proteomes" id="UP000499080"/>
    </source>
</evidence>